<organism evidence="2 3">
    <name type="scientific">Siminovitchia fortis</name>
    <dbReference type="NCBI Taxonomy" id="254758"/>
    <lineage>
        <taxon>Bacteria</taxon>
        <taxon>Bacillati</taxon>
        <taxon>Bacillota</taxon>
        <taxon>Bacilli</taxon>
        <taxon>Bacillales</taxon>
        <taxon>Bacillaceae</taxon>
        <taxon>Siminovitchia</taxon>
    </lineage>
</organism>
<gene>
    <name evidence="2" type="ORF">D4N35_012030</name>
</gene>
<evidence type="ECO:0000313" key="2">
    <source>
        <dbReference type="EMBL" id="RWR08213.1"/>
    </source>
</evidence>
<evidence type="ECO:0000256" key="1">
    <source>
        <dbReference type="SAM" id="Phobius"/>
    </source>
</evidence>
<feature type="transmembrane region" description="Helical" evidence="1">
    <location>
        <begin position="7"/>
        <end position="25"/>
    </location>
</feature>
<dbReference type="AlphaFoldDB" id="A0A443IPU7"/>
<reference evidence="2" key="1">
    <citation type="submission" date="2018-12" db="EMBL/GenBank/DDBJ databases">
        <authorList>
            <person name="Sun L."/>
            <person name="Chen Z."/>
        </authorList>
    </citation>
    <scope>NUCLEOTIDE SEQUENCE [LARGE SCALE GENOMIC DNA]</scope>
    <source>
        <strain evidence="2">DSM 16012</strain>
    </source>
</reference>
<evidence type="ECO:0000313" key="3">
    <source>
        <dbReference type="Proteomes" id="UP000273811"/>
    </source>
</evidence>
<protein>
    <recommendedName>
        <fullName evidence="4">Copper amine oxidase-like N-terminal domain-containing protein</fullName>
    </recommendedName>
</protein>
<keyword evidence="1" id="KW-0472">Membrane</keyword>
<keyword evidence="1" id="KW-1133">Transmembrane helix</keyword>
<dbReference type="Proteomes" id="UP000273811">
    <property type="component" value="Unassembled WGS sequence"/>
</dbReference>
<dbReference type="PROSITE" id="PS51257">
    <property type="entry name" value="PROKAR_LIPOPROTEIN"/>
    <property type="match status" value="1"/>
</dbReference>
<dbReference type="RefSeq" id="WP_120073919.1">
    <property type="nucleotide sequence ID" value="NZ_QYTU02000026.1"/>
</dbReference>
<proteinExistence type="predicted"/>
<dbReference type="EMBL" id="QYTU02000026">
    <property type="protein sequence ID" value="RWR08213.1"/>
    <property type="molecule type" value="Genomic_DNA"/>
</dbReference>
<accession>A0A443IPU7</accession>
<sequence>MLTKRVIRFSLILASVVGCILIIQWKGYTSVKDAATLNIEQTFSVRHTHDEFAVKQVIANLPEGMYSVRFPAKAMEIDCKSGEDKACRWVNGSNSKLKAKDETLTFSYKLKAPKKVSGLLLEDWGAIIEEAPNITTRIQLTEHNWRNGTWAAGAELAGMEKMEAIDYYVFETEDRVPPLYWQENALAPMEMNQHLTIYSEGKPPLNTSVFQKLVPDEKLFIIMSGHAKELAETGKLIIVPKNKKNVEEELARLLLERKLSFRKGNEWIPDLIASVMLDTPAHNNKVEKMRKTMLSVLTEDQIERWLESSLSAGSEMITSEMLDELLEDTAGIKTDFFQKNADMGKAFQPFYFLDRRKIYIEGRKAEDIKILFQNDRTYISFIPLIKKLGFRILDPSKPDEMMIEKNGDKYHFVFSKKLFAKNGQQFGFQKNPFFTDQNEIYLDAAALKGLFDLEVKENSDEINIQ</sequence>
<keyword evidence="3" id="KW-1185">Reference proteome</keyword>
<dbReference type="OrthoDB" id="2431422at2"/>
<evidence type="ECO:0008006" key="4">
    <source>
        <dbReference type="Google" id="ProtNLM"/>
    </source>
</evidence>
<keyword evidence="1" id="KW-0812">Transmembrane</keyword>
<comment type="caution">
    <text evidence="2">The sequence shown here is derived from an EMBL/GenBank/DDBJ whole genome shotgun (WGS) entry which is preliminary data.</text>
</comment>
<name>A0A443IPU7_9BACI</name>